<dbReference type="EMBL" id="DRMJ01000102">
    <property type="protein sequence ID" value="HHL42380.1"/>
    <property type="molecule type" value="Genomic_DNA"/>
</dbReference>
<dbReference type="InterPro" id="IPR007410">
    <property type="entry name" value="LpqE-like"/>
</dbReference>
<keyword evidence="1" id="KW-0812">Transmembrane</keyword>
<keyword evidence="1" id="KW-0472">Membrane</keyword>
<keyword evidence="1" id="KW-1133">Transmembrane helix</keyword>
<accession>A0A7C5QZP3</accession>
<feature type="transmembrane region" description="Helical" evidence="1">
    <location>
        <begin position="6"/>
        <end position="25"/>
    </location>
</feature>
<dbReference type="SUPFAM" id="SSF110087">
    <property type="entry name" value="DR1885-like metal-binding protein"/>
    <property type="match status" value="1"/>
</dbReference>
<dbReference type="PANTHER" id="PTHR36302:SF1">
    <property type="entry name" value="COPPER CHAPERONE PCU(A)C"/>
    <property type="match status" value="1"/>
</dbReference>
<name>A0A7C5QZP3_9PROT</name>
<dbReference type="InterPro" id="IPR058248">
    <property type="entry name" value="Lxx211020-like"/>
</dbReference>
<organism evidence="2">
    <name type="scientific">Hellea balneolensis</name>
    <dbReference type="NCBI Taxonomy" id="287478"/>
    <lineage>
        <taxon>Bacteria</taxon>
        <taxon>Pseudomonadati</taxon>
        <taxon>Pseudomonadota</taxon>
        <taxon>Alphaproteobacteria</taxon>
        <taxon>Maricaulales</taxon>
        <taxon>Robiginitomaculaceae</taxon>
        <taxon>Hellea</taxon>
    </lineage>
</organism>
<gene>
    <name evidence="2" type="ORF">ENJ42_02075</name>
</gene>
<dbReference type="Gene3D" id="2.60.40.1890">
    <property type="entry name" value="PCu(A)C copper chaperone"/>
    <property type="match status" value="1"/>
</dbReference>
<dbReference type="PANTHER" id="PTHR36302">
    <property type="entry name" value="BLR7088 PROTEIN"/>
    <property type="match status" value="1"/>
</dbReference>
<evidence type="ECO:0000256" key="1">
    <source>
        <dbReference type="SAM" id="Phobius"/>
    </source>
</evidence>
<dbReference type="InterPro" id="IPR036182">
    <property type="entry name" value="PCuAC_sf"/>
</dbReference>
<proteinExistence type="predicted"/>
<dbReference type="AlphaFoldDB" id="A0A7C5QZP3"/>
<comment type="caution">
    <text evidence="2">The sequence shown here is derived from an EMBL/GenBank/DDBJ whole genome shotgun (WGS) entry which is preliminary data.</text>
</comment>
<protein>
    <submittedName>
        <fullName evidence="2">Copper chaperone PCu(A)C</fullName>
    </submittedName>
</protein>
<reference evidence="2" key="1">
    <citation type="journal article" date="2020" name="mSystems">
        <title>Genome- and Community-Level Interaction Insights into Carbon Utilization and Element Cycling Functions of Hydrothermarchaeota in Hydrothermal Sediment.</title>
        <authorList>
            <person name="Zhou Z."/>
            <person name="Liu Y."/>
            <person name="Xu W."/>
            <person name="Pan J."/>
            <person name="Luo Z.H."/>
            <person name="Li M."/>
        </authorList>
    </citation>
    <scope>NUCLEOTIDE SEQUENCE [LARGE SCALE GENOMIC DNA]</scope>
    <source>
        <strain evidence="2">HyVt-485</strain>
    </source>
</reference>
<sequence>MIKKTLIIPTLVFLAALVAATLYLYSGGESKHAPAITIENARIRPPLPGQTTAIGWFDIVNAGAVDELLSASSPISDKIELHTHTMTGGIMKMRQVKTVRINGETTTEFKPGGLHIMIFNANIAPDAQHVPLTLSFARSGDMKVTAKIVE</sequence>
<dbReference type="Pfam" id="PF04314">
    <property type="entry name" value="PCuAC"/>
    <property type="match status" value="1"/>
</dbReference>
<evidence type="ECO:0000313" key="2">
    <source>
        <dbReference type="EMBL" id="HHL42380.1"/>
    </source>
</evidence>
<dbReference type="Proteomes" id="UP000885830">
    <property type="component" value="Unassembled WGS sequence"/>
</dbReference>